<proteinExistence type="predicted"/>
<accession>A0A1T4KKS6</accession>
<dbReference type="EMBL" id="FUWS01000001">
    <property type="protein sequence ID" value="SJZ43010.1"/>
    <property type="molecule type" value="Genomic_DNA"/>
</dbReference>
<organism evidence="1 2">
    <name type="scientific">Marinactinospora thermotolerans DSM 45154</name>
    <dbReference type="NCBI Taxonomy" id="1122192"/>
    <lineage>
        <taxon>Bacteria</taxon>
        <taxon>Bacillati</taxon>
        <taxon>Actinomycetota</taxon>
        <taxon>Actinomycetes</taxon>
        <taxon>Streptosporangiales</taxon>
        <taxon>Nocardiopsidaceae</taxon>
        <taxon>Marinactinospora</taxon>
    </lineage>
</organism>
<keyword evidence="2" id="KW-1185">Reference proteome</keyword>
<evidence type="ECO:0000313" key="1">
    <source>
        <dbReference type="EMBL" id="SJZ43010.1"/>
    </source>
</evidence>
<protein>
    <submittedName>
        <fullName evidence="1">Uncharacterized protein</fullName>
    </submittedName>
</protein>
<dbReference type="Proteomes" id="UP000190637">
    <property type="component" value="Unassembled WGS sequence"/>
</dbReference>
<dbReference type="AlphaFoldDB" id="A0A1T4KKS6"/>
<reference evidence="1 2" key="1">
    <citation type="submission" date="2017-02" db="EMBL/GenBank/DDBJ databases">
        <authorList>
            <person name="Peterson S.W."/>
        </authorList>
    </citation>
    <scope>NUCLEOTIDE SEQUENCE [LARGE SCALE GENOMIC DNA]</scope>
    <source>
        <strain evidence="1 2">DSM 45154</strain>
    </source>
</reference>
<gene>
    <name evidence="1" type="ORF">SAMN02745673_00431</name>
</gene>
<dbReference type="OrthoDB" id="218750at2"/>
<dbReference type="RefSeq" id="WP_078759829.1">
    <property type="nucleotide sequence ID" value="NZ_FUWS01000001.1"/>
</dbReference>
<name>A0A1T4KKS6_9ACTN</name>
<evidence type="ECO:0000313" key="2">
    <source>
        <dbReference type="Proteomes" id="UP000190637"/>
    </source>
</evidence>
<sequence>MSLTTPAPLDDVRLLTDWTRRNRPESLPLAEAAMERVRRELPSVHRKADRFLRFMDYQAEELPPELRPWFWDSVARALLLTGGAKCLWAAPRAHARARKAEAEHGLAVDVDHHAAQTLLMARHGVLPAKEVSAFQKWITQTLPPERAYPALAELVTARAAAGSAPAASTHSLLAKSAKAAGVGKEEQSRALAGVLAASRGTAVPPALFTGAAKVFAATPPPEEHLAAFWELFPPDRWSKNDGGAWLRMLDASGAVDALARGDITPRGGVAGWLQRFSRLHKFIGTQQGVMVQRMPSGLYGILPRLAPRLRAEDRPIDTWSSEVGHVRLDAALLAACLAEDIPVQIPPRGLEFFFLEGPHLRHLFGHPVLGPRVERQVSRYHRDPHRTVRPGARSAIGLFPEVAEVVPLVRSRVERLMAEIGGAGLPRAASSLRALDSLLDPAAIAAFEGVEDDLAAIDPVGPLLRALRCGLPEELGWPAFDAAVAELGGPDAVLRVCSSWPTLTLVGRDRAIAVDHTGRVADLDLPAREGRPPVVRRLDGRFLVADLDGHPKTAYWSDRPDTPVPDWAQDEETASWAKEYSSFSKSEWSGYRFLPTPPQHRWSGQMTDGTTVWFGDDRGEPPGWHAWTGDGVASDPSLPDFFSRDPGEGLRWDYENLSLVRLPDGVDSPLGHADGLSGFRIAAATERPGAYSDDYVIEGADGRRARHHRPRAMGDPYAILRFPGTDVDLVVTQGRDITHREEVCCYSADDDTLQWEVLIAPVELRERTKGGLPFYPPVGFWHFLELRDPGSSRALRGVGPDQARALLDAHLAEGEEGVLRVLAERLPEVTHGATRAGVVRVVTAAAELLRRREALVERVRADRAGLAD</sequence>